<proteinExistence type="predicted"/>
<evidence type="ECO:0000313" key="2">
    <source>
        <dbReference type="EMBL" id="KAK4442338.1"/>
    </source>
</evidence>
<dbReference type="Proteomes" id="UP001321760">
    <property type="component" value="Unassembled WGS sequence"/>
</dbReference>
<reference evidence="2" key="1">
    <citation type="journal article" date="2023" name="Mol. Phylogenet. Evol.">
        <title>Genome-scale phylogeny and comparative genomics of the fungal order Sordariales.</title>
        <authorList>
            <person name="Hensen N."/>
            <person name="Bonometti L."/>
            <person name="Westerberg I."/>
            <person name="Brannstrom I.O."/>
            <person name="Guillou S."/>
            <person name="Cros-Aarteil S."/>
            <person name="Calhoun S."/>
            <person name="Haridas S."/>
            <person name="Kuo A."/>
            <person name="Mondo S."/>
            <person name="Pangilinan J."/>
            <person name="Riley R."/>
            <person name="LaButti K."/>
            <person name="Andreopoulos B."/>
            <person name="Lipzen A."/>
            <person name="Chen C."/>
            <person name="Yan M."/>
            <person name="Daum C."/>
            <person name="Ng V."/>
            <person name="Clum A."/>
            <person name="Steindorff A."/>
            <person name="Ohm R.A."/>
            <person name="Martin F."/>
            <person name="Silar P."/>
            <person name="Natvig D.O."/>
            <person name="Lalanne C."/>
            <person name="Gautier V."/>
            <person name="Ament-Velasquez S.L."/>
            <person name="Kruys A."/>
            <person name="Hutchinson M.I."/>
            <person name="Powell A.J."/>
            <person name="Barry K."/>
            <person name="Miller A.N."/>
            <person name="Grigoriev I.V."/>
            <person name="Debuchy R."/>
            <person name="Gladieux P."/>
            <person name="Hiltunen Thoren M."/>
            <person name="Johannesson H."/>
        </authorList>
    </citation>
    <scope>NUCLEOTIDE SEQUENCE</scope>
    <source>
        <strain evidence="2">PSN243</strain>
    </source>
</reference>
<reference evidence="2" key="2">
    <citation type="submission" date="2023-05" db="EMBL/GenBank/DDBJ databases">
        <authorList>
            <consortium name="Lawrence Berkeley National Laboratory"/>
            <person name="Steindorff A."/>
            <person name="Hensen N."/>
            <person name="Bonometti L."/>
            <person name="Westerberg I."/>
            <person name="Brannstrom I.O."/>
            <person name="Guillou S."/>
            <person name="Cros-Aarteil S."/>
            <person name="Calhoun S."/>
            <person name="Haridas S."/>
            <person name="Kuo A."/>
            <person name="Mondo S."/>
            <person name="Pangilinan J."/>
            <person name="Riley R."/>
            <person name="Labutti K."/>
            <person name="Andreopoulos B."/>
            <person name="Lipzen A."/>
            <person name="Chen C."/>
            <person name="Yanf M."/>
            <person name="Daum C."/>
            <person name="Ng V."/>
            <person name="Clum A."/>
            <person name="Ohm R."/>
            <person name="Martin F."/>
            <person name="Silar P."/>
            <person name="Natvig D."/>
            <person name="Lalanne C."/>
            <person name="Gautier V."/>
            <person name="Ament-Velasquez S.L."/>
            <person name="Kruys A."/>
            <person name="Hutchinson M.I."/>
            <person name="Powell A.J."/>
            <person name="Barry K."/>
            <person name="Miller A.N."/>
            <person name="Grigoriev I.V."/>
            <person name="Debuchy R."/>
            <person name="Gladieux P."/>
            <person name="Thoren M.H."/>
            <person name="Johannesson H."/>
        </authorList>
    </citation>
    <scope>NUCLEOTIDE SEQUENCE</scope>
    <source>
        <strain evidence="2">PSN243</strain>
    </source>
</reference>
<comment type="caution">
    <text evidence="2">The sequence shown here is derived from an EMBL/GenBank/DDBJ whole genome shotgun (WGS) entry which is preliminary data.</text>
</comment>
<keyword evidence="1" id="KW-0732">Signal</keyword>
<feature type="chain" id="PRO_5043765383" evidence="1">
    <location>
        <begin position="18"/>
        <end position="112"/>
    </location>
</feature>
<protein>
    <submittedName>
        <fullName evidence="2">Uncharacterized protein</fullName>
    </submittedName>
</protein>
<dbReference type="EMBL" id="MU866020">
    <property type="protein sequence ID" value="KAK4442338.1"/>
    <property type="molecule type" value="Genomic_DNA"/>
</dbReference>
<feature type="signal peptide" evidence="1">
    <location>
        <begin position="1"/>
        <end position="17"/>
    </location>
</feature>
<accession>A0AAV9FYU4</accession>
<gene>
    <name evidence="2" type="ORF">QBC34DRAFT_387421</name>
</gene>
<dbReference type="AlphaFoldDB" id="A0AAV9FYU4"/>
<keyword evidence="3" id="KW-1185">Reference proteome</keyword>
<evidence type="ECO:0000256" key="1">
    <source>
        <dbReference type="SAM" id="SignalP"/>
    </source>
</evidence>
<organism evidence="2 3">
    <name type="scientific">Podospora aff. communis PSN243</name>
    <dbReference type="NCBI Taxonomy" id="3040156"/>
    <lineage>
        <taxon>Eukaryota</taxon>
        <taxon>Fungi</taxon>
        <taxon>Dikarya</taxon>
        <taxon>Ascomycota</taxon>
        <taxon>Pezizomycotina</taxon>
        <taxon>Sordariomycetes</taxon>
        <taxon>Sordariomycetidae</taxon>
        <taxon>Sordariales</taxon>
        <taxon>Podosporaceae</taxon>
        <taxon>Podospora</taxon>
    </lineage>
</organism>
<name>A0AAV9FYU4_9PEZI</name>
<sequence length="112" mass="12136">MFLTVFTVLASLLTANAAIIEMFSDKECKDHVGTVNVWDNTCARTTGFESFVITAEGGFQQTIRAHLRNDCVVPYTQCASASATGRCTTAYNNQGASHAFSSYWSMDGCETA</sequence>
<evidence type="ECO:0000313" key="3">
    <source>
        <dbReference type="Proteomes" id="UP001321760"/>
    </source>
</evidence>